<evidence type="ECO:0000313" key="3">
    <source>
        <dbReference type="Proteomes" id="UP000261640"/>
    </source>
</evidence>
<evidence type="ECO:0000313" key="2">
    <source>
        <dbReference type="Ensembl" id="ENSMAMP00000047995.1"/>
    </source>
</evidence>
<feature type="chain" id="PRO_5031162459" description="Secreted protein" evidence="1">
    <location>
        <begin position="30"/>
        <end position="73"/>
    </location>
</feature>
<dbReference type="Proteomes" id="UP000261640">
    <property type="component" value="Unplaced"/>
</dbReference>
<dbReference type="InParanoid" id="A0A7N9AVU0"/>
<feature type="signal peptide" evidence="1">
    <location>
        <begin position="1"/>
        <end position="29"/>
    </location>
</feature>
<evidence type="ECO:0008006" key="4">
    <source>
        <dbReference type="Google" id="ProtNLM"/>
    </source>
</evidence>
<organism evidence="2 3">
    <name type="scientific">Mastacembelus armatus</name>
    <name type="common">zig-zag eel</name>
    <dbReference type="NCBI Taxonomy" id="205130"/>
    <lineage>
        <taxon>Eukaryota</taxon>
        <taxon>Metazoa</taxon>
        <taxon>Chordata</taxon>
        <taxon>Craniata</taxon>
        <taxon>Vertebrata</taxon>
        <taxon>Euteleostomi</taxon>
        <taxon>Actinopterygii</taxon>
        <taxon>Neopterygii</taxon>
        <taxon>Teleostei</taxon>
        <taxon>Neoteleostei</taxon>
        <taxon>Acanthomorphata</taxon>
        <taxon>Anabantaria</taxon>
        <taxon>Synbranchiformes</taxon>
        <taxon>Mastacembelidae</taxon>
        <taxon>Mastacembelus</taxon>
    </lineage>
</organism>
<name>A0A7N9AVU0_9TELE</name>
<keyword evidence="3" id="KW-1185">Reference proteome</keyword>
<accession>A0A7N9AVU0</accession>
<keyword evidence="1" id="KW-0732">Signal</keyword>
<dbReference type="GeneTree" id="ENSGT00980000199126"/>
<reference evidence="2" key="1">
    <citation type="submission" date="2025-08" db="UniProtKB">
        <authorList>
            <consortium name="Ensembl"/>
        </authorList>
    </citation>
    <scope>IDENTIFICATION</scope>
</reference>
<dbReference type="Ensembl" id="ENSMAMT00000064471.1">
    <property type="protein sequence ID" value="ENSMAMP00000047995.1"/>
    <property type="gene ID" value="ENSMAMG00000028143.1"/>
</dbReference>
<protein>
    <recommendedName>
        <fullName evidence="4">Secreted protein</fullName>
    </recommendedName>
</protein>
<dbReference type="AlphaFoldDB" id="A0A7N9AVU0"/>
<reference evidence="2" key="2">
    <citation type="submission" date="2025-09" db="UniProtKB">
        <authorList>
            <consortium name="Ensembl"/>
        </authorList>
    </citation>
    <scope>IDENTIFICATION</scope>
</reference>
<evidence type="ECO:0000256" key="1">
    <source>
        <dbReference type="SAM" id="SignalP"/>
    </source>
</evidence>
<proteinExistence type="predicted"/>
<sequence>MVKAGVLTAGLLGVAHKILLLVFPHLLSCCHIHQDPEQEDHRKPNAPNHGGVLVYSTEDVLQKAPIHLRPSFC</sequence>